<protein>
    <submittedName>
        <fullName evidence="5">LacI family transcriptional regulator</fullName>
    </submittedName>
</protein>
<keyword evidence="6" id="KW-1185">Reference proteome</keyword>
<dbReference type="SUPFAM" id="SSF53822">
    <property type="entry name" value="Periplasmic binding protein-like I"/>
    <property type="match status" value="1"/>
</dbReference>
<dbReference type="PANTHER" id="PTHR30146">
    <property type="entry name" value="LACI-RELATED TRANSCRIPTIONAL REPRESSOR"/>
    <property type="match status" value="1"/>
</dbReference>
<evidence type="ECO:0000313" key="5">
    <source>
        <dbReference type="EMBL" id="MYZ46773.1"/>
    </source>
</evidence>
<evidence type="ECO:0000256" key="2">
    <source>
        <dbReference type="ARBA" id="ARBA00023125"/>
    </source>
</evidence>
<dbReference type="RefSeq" id="WP_161139121.1">
    <property type="nucleotide sequence ID" value="NZ_SPKJ01000006.1"/>
</dbReference>
<dbReference type="AlphaFoldDB" id="A0A964WSA5"/>
<organism evidence="5 6">
    <name type="scientific">Propylenella binzhouense</name>
    <dbReference type="NCBI Taxonomy" id="2555902"/>
    <lineage>
        <taxon>Bacteria</taxon>
        <taxon>Pseudomonadati</taxon>
        <taxon>Pseudomonadota</taxon>
        <taxon>Alphaproteobacteria</taxon>
        <taxon>Hyphomicrobiales</taxon>
        <taxon>Propylenellaceae</taxon>
        <taxon>Propylenella</taxon>
    </lineage>
</organism>
<dbReference type="Gene3D" id="1.10.260.40">
    <property type="entry name" value="lambda repressor-like DNA-binding domains"/>
    <property type="match status" value="1"/>
</dbReference>
<dbReference type="OrthoDB" id="7946617at2"/>
<gene>
    <name evidence="5" type="ORF">E4O86_03455</name>
</gene>
<evidence type="ECO:0000256" key="3">
    <source>
        <dbReference type="ARBA" id="ARBA00023163"/>
    </source>
</evidence>
<reference evidence="5" key="1">
    <citation type="submission" date="2019-03" db="EMBL/GenBank/DDBJ databases">
        <title>Afifella sp. nov., isolated from activated sludge.</title>
        <authorList>
            <person name="Li Q."/>
            <person name="Liu Y."/>
        </authorList>
    </citation>
    <scope>NUCLEOTIDE SEQUENCE</scope>
    <source>
        <strain evidence="5">L72</strain>
    </source>
</reference>
<comment type="caution">
    <text evidence="5">The sequence shown here is derived from an EMBL/GenBank/DDBJ whole genome shotgun (WGS) entry which is preliminary data.</text>
</comment>
<dbReference type="SUPFAM" id="SSF47413">
    <property type="entry name" value="lambda repressor-like DNA-binding domains"/>
    <property type="match status" value="1"/>
</dbReference>
<feature type="domain" description="HTH lacI-type" evidence="4">
    <location>
        <begin position="5"/>
        <end position="61"/>
    </location>
</feature>
<accession>A0A964WSA5</accession>
<dbReference type="InterPro" id="IPR028082">
    <property type="entry name" value="Peripla_BP_I"/>
</dbReference>
<dbReference type="Gene3D" id="3.40.50.2300">
    <property type="match status" value="2"/>
</dbReference>
<dbReference type="Pfam" id="PF00356">
    <property type="entry name" value="LacI"/>
    <property type="match status" value="1"/>
</dbReference>
<sequence>MKKRITLKDVARAANVHVSTASRALDPNTSHPIRDELALHIRRVSAELGYELNAEAYSLRTRRTRLVGVVIPDITDPVYPLILRGLENALLPRRFVSIVASLDGDMSREADVTALMRSRNVDGLILGSVEREDVVATKLLSQGVPLVTVGRRVENESVSSVTSDHVEGIRQALAHLRALGHRAIAHIAGPQKLSTGADRLKAFRGASAALGLGVSERAIVAADAYSIDEGRRCARELVARATGTTAVVCANDRLAVGAIAALRELGLECPRDLSVTGYNDMPMVDLLSPGLTTVHVPLVEIGSESARLLLDLLDRPEPEREARHVVLPASLVVRGSTRPPPP</sequence>
<dbReference type="PANTHER" id="PTHR30146:SF138">
    <property type="entry name" value="TRANSCRIPTIONAL REGULATORY PROTEIN"/>
    <property type="match status" value="1"/>
</dbReference>
<dbReference type="Pfam" id="PF13377">
    <property type="entry name" value="Peripla_BP_3"/>
    <property type="match status" value="1"/>
</dbReference>
<dbReference type="SMART" id="SM00354">
    <property type="entry name" value="HTH_LACI"/>
    <property type="match status" value="1"/>
</dbReference>
<evidence type="ECO:0000256" key="1">
    <source>
        <dbReference type="ARBA" id="ARBA00023015"/>
    </source>
</evidence>
<keyword evidence="1" id="KW-0805">Transcription regulation</keyword>
<dbReference type="Proteomes" id="UP000773614">
    <property type="component" value="Unassembled WGS sequence"/>
</dbReference>
<dbReference type="GO" id="GO:0003700">
    <property type="term" value="F:DNA-binding transcription factor activity"/>
    <property type="evidence" value="ECO:0007669"/>
    <property type="project" value="TreeGrafter"/>
</dbReference>
<dbReference type="GO" id="GO:0000976">
    <property type="term" value="F:transcription cis-regulatory region binding"/>
    <property type="evidence" value="ECO:0007669"/>
    <property type="project" value="TreeGrafter"/>
</dbReference>
<evidence type="ECO:0000313" key="6">
    <source>
        <dbReference type="Proteomes" id="UP000773614"/>
    </source>
</evidence>
<dbReference type="InterPro" id="IPR000843">
    <property type="entry name" value="HTH_LacI"/>
</dbReference>
<dbReference type="InterPro" id="IPR046335">
    <property type="entry name" value="LacI/GalR-like_sensor"/>
</dbReference>
<dbReference type="EMBL" id="SPKJ01000006">
    <property type="protein sequence ID" value="MYZ46773.1"/>
    <property type="molecule type" value="Genomic_DNA"/>
</dbReference>
<proteinExistence type="predicted"/>
<keyword evidence="2" id="KW-0238">DNA-binding</keyword>
<name>A0A964WSA5_9HYPH</name>
<evidence type="ECO:0000259" key="4">
    <source>
        <dbReference type="PROSITE" id="PS50932"/>
    </source>
</evidence>
<dbReference type="CDD" id="cd01392">
    <property type="entry name" value="HTH_LacI"/>
    <property type="match status" value="1"/>
</dbReference>
<dbReference type="CDD" id="cd06267">
    <property type="entry name" value="PBP1_LacI_sugar_binding-like"/>
    <property type="match status" value="1"/>
</dbReference>
<keyword evidence="3" id="KW-0804">Transcription</keyword>
<dbReference type="InterPro" id="IPR010982">
    <property type="entry name" value="Lambda_DNA-bd_dom_sf"/>
</dbReference>
<dbReference type="PROSITE" id="PS50932">
    <property type="entry name" value="HTH_LACI_2"/>
    <property type="match status" value="1"/>
</dbReference>